<dbReference type="RefSeq" id="WP_250024624.1">
    <property type="nucleotide sequence ID" value="NZ_CP097330.1"/>
</dbReference>
<reference evidence="1" key="1">
    <citation type="journal article" date="2022" name="Microbiol. Resour. Announc.">
        <title>Genome Sequence of Cupriavidus campinensis Strain G5, a Member of a Bacterial Consortium Capable of Polyethylene Degradation.</title>
        <authorList>
            <person name="Schneider B."/>
            <person name="Pfeiffer F."/>
            <person name="Dyall-Smith M."/>
            <person name="Kunte H.J."/>
        </authorList>
    </citation>
    <scope>NUCLEOTIDE SEQUENCE</scope>
    <source>
        <strain evidence="1">G5</strain>
    </source>
</reference>
<proteinExistence type="predicted"/>
<organism evidence="1 2">
    <name type="scientific">Cupriavidus campinensis</name>
    <dbReference type="NCBI Taxonomy" id="151783"/>
    <lineage>
        <taxon>Bacteria</taxon>
        <taxon>Pseudomonadati</taxon>
        <taxon>Pseudomonadota</taxon>
        <taxon>Betaproteobacteria</taxon>
        <taxon>Burkholderiales</taxon>
        <taxon>Burkholderiaceae</taxon>
        <taxon>Cupriavidus</taxon>
    </lineage>
</organism>
<protein>
    <submittedName>
        <fullName evidence="1">Uncharacterized protein</fullName>
    </submittedName>
</protein>
<dbReference type="AlphaFoldDB" id="A0AAE9KZM8"/>
<evidence type="ECO:0000313" key="2">
    <source>
        <dbReference type="Proteomes" id="UP001056132"/>
    </source>
</evidence>
<dbReference type="EMBL" id="CP097330">
    <property type="protein sequence ID" value="URF02982.1"/>
    <property type="molecule type" value="Genomic_DNA"/>
</dbReference>
<evidence type="ECO:0000313" key="1">
    <source>
        <dbReference type="EMBL" id="URF02982.1"/>
    </source>
</evidence>
<name>A0AAE9KZM8_9BURK</name>
<dbReference type="Proteomes" id="UP001056132">
    <property type="component" value="Chromosome 1"/>
</dbReference>
<accession>A0AAE9KZM8</accession>
<gene>
    <name evidence="1" type="ORF">M5D45_10485</name>
</gene>
<reference evidence="1" key="2">
    <citation type="submission" date="2022-05" db="EMBL/GenBank/DDBJ databases">
        <authorList>
            <person name="Kunte H.-J."/>
        </authorList>
    </citation>
    <scope>NUCLEOTIDE SEQUENCE</scope>
    <source>
        <strain evidence="1">G5</strain>
    </source>
</reference>
<sequence length="84" mass="8965">MMLPLKTTHTTAVLGAPVGWDPAKQGECIGLPVHRDDLNGRWLSWYQPTEQDIANILAGVPIRLSVYGPGHPPVAIAVTAGTEP</sequence>
<dbReference type="KEGG" id="ccam:M5D45_10485"/>